<accession>A0A9R0EK17</accession>
<feature type="domain" description="MADF" evidence="2">
    <location>
        <begin position="3"/>
        <end position="95"/>
    </location>
</feature>
<dbReference type="InterPro" id="IPR006578">
    <property type="entry name" value="MADF-dom"/>
</dbReference>
<organism evidence="3 4">
    <name type="scientific">Spodoptera frugiperda</name>
    <name type="common">Fall armyworm</name>
    <dbReference type="NCBI Taxonomy" id="7108"/>
    <lineage>
        <taxon>Eukaryota</taxon>
        <taxon>Metazoa</taxon>
        <taxon>Ecdysozoa</taxon>
        <taxon>Arthropoda</taxon>
        <taxon>Hexapoda</taxon>
        <taxon>Insecta</taxon>
        <taxon>Pterygota</taxon>
        <taxon>Neoptera</taxon>
        <taxon>Endopterygota</taxon>
        <taxon>Lepidoptera</taxon>
        <taxon>Glossata</taxon>
        <taxon>Ditrysia</taxon>
        <taxon>Noctuoidea</taxon>
        <taxon>Noctuidae</taxon>
        <taxon>Amphipyrinae</taxon>
        <taxon>Spodoptera</taxon>
    </lineage>
</organism>
<dbReference type="OrthoDB" id="8062432at2759"/>
<proteinExistence type="predicted"/>
<dbReference type="AlphaFoldDB" id="A0A9R0EK17"/>
<dbReference type="SMART" id="SM00595">
    <property type="entry name" value="MADF"/>
    <property type="match status" value="1"/>
</dbReference>
<evidence type="ECO:0000313" key="3">
    <source>
        <dbReference type="Proteomes" id="UP000829999"/>
    </source>
</evidence>
<dbReference type="Proteomes" id="UP000829999">
    <property type="component" value="Chromosome 29"/>
</dbReference>
<protein>
    <submittedName>
        <fullName evidence="4">Uncharacterized protein LOC118268662</fullName>
    </submittedName>
</protein>
<dbReference type="GeneID" id="118268662"/>
<evidence type="ECO:0000313" key="4">
    <source>
        <dbReference type="RefSeq" id="XP_035439127.2"/>
    </source>
</evidence>
<reference evidence="4" key="1">
    <citation type="submission" date="2025-08" db="UniProtKB">
        <authorList>
            <consortium name="RefSeq"/>
        </authorList>
    </citation>
    <scope>IDENTIFICATION</scope>
    <source>
        <tissue evidence="4">Whole larval tissue</tissue>
    </source>
</reference>
<evidence type="ECO:0000259" key="2">
    <source>
        <dbReference type="PROSITE" id="PS51029"/>
    </source>
</evidence>
<dbReference type="InterPro" id="IPR039353">
    <property type="entry name" value="TF_Adf1"/>
</dbReference>
<keyword evidence="3" id="KW-1185">Reference proteome</keyword>
<sequence>MEGFIDMVRQQPCLWDTGCRDYRDMRKKELAWKRIVAQLKCADIPDVKTAKAEWKKLRDSHRDSLKRARANGQDIVINNKWKYADIMEFLLPYMKSRKRRRFTTSSDENKESSPSPSDSLLEARPSTSNTDTLNFNTESHTNKLDTSLENEHMFRKRKVENDIGEIMIDMDRNNSSYTSSKHPLDSFFESMCETTKQFPTWLQYTVKRKIFNVISEAEDTFETYKSRDTIF</sequence>
<evidence type="ECO:0000256" key="1">
    <source>
        <dbReference type="SAM" id="MobiDB-lite"/>
    </source>
</evidence>
<dbReference type="PANTHER" id="PTHR12243">
    <property type="entry name" value="MADF DOMAIN TRANSCRIPTION FACTOR"/>
    <property type="match status" value="1"/>
</dbReference>
<dbReference type="Pfam" id="PF10545">
    <property type="entry name" value="MADF_DNA_bdg"/>
    <property type="match status" value="1"/>
</dbReference>
<name>A0A9R0EK17_SPOFR</name>
<gene>
    <name evidence="4" type="primary">LOC118268662</name>
</gene>
<feature type="region of interest" description="Disordered" evidence="1">
    <location>
        <begin position="101"/>
        <end position="149"/>
    </location>
</feature>
<dbReference type="PANTHER" id="PTHR12243:SF67">
    <property type="entry name" value="COREPRESSOR OF PANGOLIN, ISOFORM A-RELATED"/>
    <property type="match status" value="1"/>
</dbReference>
<feature type="compositionally biased region" description="Polar residues" evidence="1">
    <location>
        <begin position="125"/>
        <end position="147"/>
    </location>
</feature>
<dbReference type="PROSITE" id="PS51029">
    <property type="entry name" value="MADF"/>
    <property type="match status" value="1"/>
</dbReference>
<dbReference type="RefSeq" id="XP_035439127.2">
    <property type="nucleotide sequence ID" value="XM_035583234.2"/>
</dbReference>